<feature type="domain" description="DML1/Misato tubulin" evidence="9">
    <location>
        <begin position="130"/>
        <end position="321"/>
    </location>
</feature>
<sequence>MHEVITTSFSPHANSIATHFYNLEESHLHIGSSDLNPDVHFQPTVSSDGKTASYNPRNFIWDYANGFGSLNKFEYTEDGSSPDHPIKSLQQISLKSDSDESKIELLQTHKRIVKNDYQIALDCNSPTLGKLSKSNTLYWSDFSRVIYKPNSLHSLKNWYYDPSLAKLDSPSLTYNIGQGYFKSHPERPFQTYSIGSEEYNSQGLNFTDESFRKMLESCDLLNGLNIITEIDTAWSGFSAESLCNIKEDYLSDKASIFTWGLTNGRLSSDLKSVIDRVRSMVSLIQQSSLYIPLETQPVLSDWVDYKSLWQVSSFQSIPFEFVNSLFNNTNSKISMNDFQNGLSIGSKRNIISDINCLQGDIQFNLSCNRLFELEHLPQSSQGKRRGKKEKQARVSSRSIITKPSDEYGDSLTDNEMAKMDSFASFDKLTDKGTSSKGLISYESPIPFDNQNLDSFPVEFMQMEKPIACSFDISDKPKIMLKNMFEIVSRYCKGDEREELRDDLEVLKEEYNGDNYDSDSESDDDY</sequence>
<feature type="region of interest" description="Disordered" evidence="7">
    <location>
        <begin position="504"/>
        <end position="525"/>
    </location>
</feature>
<dbReference type="GO" id="GO:0007005">
    <property type="term" value="P:mitochondrion organization"/>
    <property type="evidence" value="ECO:0007669"/>
    <property type="project" value="InterPro"/>
</dbReference>
<reference evidence="11" key="1">
    <citation type="submission" date="2016-04" db="EMBL/GenBank/DDBJ databases">
        <title>Comparative genomics of biotechnologically important yeasts.</title>
        <authorList>
            <consortium name="DOE Joint Genome Institute"/>
            <person name="Riley R."/>
            <person name="Haridas S."/>
            <person name="Wolfe K.H."/>
            <person name="Lopes M.R."/>
            <person name="Hittinger C.T."/>
            <person name="Goker M."/>
            <person name="Salamov A."/>
            <person name="Wisecaver J."/>
            <person name="Long T.M."/>
            <person name="Aerts A.L."/>
            <person name="Barry K."/>
            <person name="Choi C."/>
            <person name="Clum A."/>
            <person name="Coughlan A.Y."/>
            <person name="Deshpande S."/>
            <person name="Douglass A.P."/>
            <person name="Hanson S.J."/>
            <person name="Klenk H.-P."/>
            <person name="Labutti K."/>
            <person name="Lapidus A."/>
            <person name="Lindquist E."/>
            <person name="Lipzen A."/>
            <person name="Meier-Kolthoff J.P."/>
            <person name="Ohm R.A."/>
            <person name="Otillar R.P."/>
            <person name="Pangilinan J."/>
            <person name="Peng Y."/>
            <person name="Rokas A."/>
            <person name="Rosa C.A."/>
            <person name="Scheuner C."/>
            <person name="Sibirny A.A."/>
            <person name="Slot J.C."/>
            <person name="Stielow J.B."/>
            <person name="Sun H."/>
            <person name="Kurtzman C.P."/>
            <person name="Blackwell M."/>
            <person name="Grigoriev I.V."/>
            <person name="Jeffries T.W."/>
        </authorList>
    </citation>
    <scope>NUCLEOTIDE SEQUENCE [LARGE SCALE GENOMIC DNA]</scope>
    <source>
        <strain evidence="11">NRRL YB-2248</strain>
    </source>
</reference>
<dbReference type="OrthoDB" id="271881at2759"/>
<gene>
    <name evidence="10" type="ORF">CANARDRAFT_5224</name>
</gene>
<dbReference type="Proteomes" id="UP000094801">
    <property type="component" value="Unassembled WGS sequence"/>
</dbReference>
<dbReference type="SUPFAM" id="SSF52490">
    <property type="entry name" value="Tubulin nucleotide-binding domain-like"/>
    <property type="match status" value="1"/>
</dbReference>
<feature type="compositionally biased region" description="Acidic residues" evidence="7">
    <location>
        <begin position="515"/>
        <end position="525"/>
    </location>
</feature>
<evidence type="ECO:0000259" key="9">
    <source>
        <dbReference type="Pfam" id="PF14881"/>
    </source>
</evidence>
<dbReference type="InterPro" id="IPR019605">
    <property type="entry name" value="Misato_II_tubulin-like"/>
</dbReference>
<keyword evidence="11" id="KW-1185">Reference proteome</keyword>
<comment type="subcellular location">
    <subcellularLocation>
        <location evidence="2">Mitochondrion</location>
    </subcellularLocation>
</comment>
<dbReference type="InterPro" id="IPR029209">
    <property type="entry name" value="DML1/Misato_tubulin"/>
</dbReference>
<comment type="similarity">
    <text evidence="3">Belongs to the misato family.</text>
</comment>
<dbReference type="PANTHER" id="PTHR13391:SF0">
    <property type="entry name" value="PROTEIN MISATO HOMOLOG 1"/>
    <property type="match status" value="1"/>
</dbReference>
<accession>A0A1E4T832</accession>
<evidence type="ECO:0000313" key="10">
    <source>
        <dbReference type="EMBL" id="ODV87915.1"/>
    </source>
</evidence>
<dbReference type="Pfam" id="PF14881">
    <property type="entry name" value="Tubulin_3"/>
    <property type="match status" value="1"/>
</dbReference>
<dbReference type="InterPro" id="IPR036525">
    <property type="entry name" value="Tubulin/FtsZ_GTPase_sf"/>
</dbReference>
<evidence type="ECO:0000256" key="7">
    <source>
        <dbReference type="SAM" id="MobiDB-lite"/>
    </source>
</evidence>
<feature type="domain" description="Misato Segment II tubulin-like" evidence="8">
    <location>
        <begin position="2"/>
        <end position="122"/>
    </location>
</feature>
<evidence type="ECO:0000256" key="5">
    <source>
        <dbReference type="ARBA" id="ARBA00022030"/>
    </source>
</evidence>
<evidence type="ECO:0000259" key="8">
    <source>
        <dbReference type="Pfam" id="PF10644"/>
    </source>
</evidence>
<comment type="function">
    <text evidence="1">Involved in the partitioning of the mitochondrial organelle and mitochondrial DNA (mtDNA) inheritance.</text>
</comment>
<evidence type="ECO:0000256" key="6">
    <source>
        <dbReference type="ARBA" id="ARBA00023128"/>
    </source>
</evidence>
<evidence type="ECO:0000256" key="4">
    <source>
        <dbReference type="ARBA" id="ARBA00014097"/>
    </source>
</evidence>
<evidence type="ECO:0000256" key="3">
    <source>
        <dbReference type="ARBA" id="ARBA00008507"/>
    </source>
</evidence>
<dbReference type="STRING" id="983967.A0A1E4T832"/>
<evidence type="ECO:0000256" key="1">
    <source>
        <dbReference type="ARBA" id="ARBA00003757"/>
    </source>
</evidence>
<dbReference type="InterPro" id="IPR049942">
    <property type="entry name" value="DML1/Misato"/>
</dbReference>
<dbReference type="GO" id="GO:0005739">
    <property type="term" value="C:mitochondrion"/>
    <property type="evidence" value="ECO:0007669"/>
    <property type="project" value="UniProtKB-SubCell"/>
</dbReference>
<feature type="region of interest" description="Disordered" evidence="7">
    <location>
        <begin position="378"/>
        <end position="406"/>
    </location>
</feature>
<keyword evidence="6" id="KW-0496">Mitochondrion</keyword>
<dbReference type="Pfam" id="PF10644">
    <property type="entry name" value="Misat_Tub_SegII"/>
    <property type="match status" value="1"/>
</dbReference>
<dbReference type="AlphaFoldDB" id="A0A1E4T832"/>
<dbReference type="PANTHER" id="PTHR13391">
    <property type="entry name" value="MITOCHONDRIAL DISTRIBUTION REGULATOR MISATO"/>
    <property type="match status" value="1"/>
</dbReference>
<evidence type="ECO:0000256" key="2">
    <source>
        <dbReference type="ARBA" id="ARBA00004173"/>
    </source>
</evidence>
<organism evidence="10 11">
    <name type="scientific">[Candida] arabinofermentans NRRL YB-2248</name>
    <dbReference type="NCBI Taxonomy" id="983967"/>
    <lineage>
        <taxon>Eukaryota</taxon>
        <taxon>Fungi</taxon>
        <taxon>Dikarya</taxon>
        <taxon>Ascomycota</taxon>
        <taxon>Saccharomycotina</taxon>
        <taxon>Pichiomycetes</taxon>
        <taxon>Pichiales</taxon>
        <taxon>Pichiaceae</taxon>
        <taxon>Ogataea</taxon>
        <taxon>Ogataea/Candida clade</taxon>
    </lineage>
</organism>
<dbReference type="EMBL" id="KV453847">
    <property type="protein sequence ID" value="ODV87915.1"/>
    <property type="molecule type" value="Genomic_DNA"/>
</dbReference>
<name>A0A1E4T832_9ASCO</name>
<dbReference type="Gene3D" id="3.40.50.1440">
    <property type="entry name" value="Tubulin/FtsZ, GTPase domain"/>
    <property type="match status" value="1"/>
</dbReference>
<protein>
    <recommendedName>
        <fullName evidence="4">Protein DML1</fullName>
    </recommendedName>
    <alternativeName>
        <fullName evidence="5">Protein dml1</fullName>
    </alternativeName>
</protein>
<proteinExistence type="inferred from homology"/>
<evidence type="ECO:0000313" key="11">
    <source>
        <dbReference type="Proteomes" id="UP000094801"/>
    </source>
</evidence>